<comment type="caution">
    <text evidence="3">The sequence shown here is derived from an EMBL/GenBank/DDBJ whole genome shotgun (WGS) entry which is preliminary data.</text>
</comment>
<keyword evidence="1" id="KW-1133">Transmembrane helix</keyword>
<name>A0AAP3GBA0_BRELA</name>
<organism evidence="3 4">
    <name type="scientific">Brevibacillus laterosporus</name>
    <name type="common">Bacillus laterosporus</name>
    <dbReference type="NCBI Taxonomy" id="1465"/>
    <lineage>
        <taxon>Bacteria</taxon>
        <taxon>Bacillati</taxon>
        <taxon>Bacillota</taxon>
        <taxon>Bacilli</taxon>
        <taxon>Bacillales</taxon>
        <taxon>Paenibacillaceae</taxon>
        <taxon>Brevibacillus</taxon>
    </lineage>
</organism>
<reference evidence="3" key="1">
    <citation type="submission" date="2022-09" db="EMBL/GenBank/DDBJ databases">
        <title>Genome analysis and characterization of larvicidal activity of Brevibacillus strains.</title>
        <authorList>
            <person name="Patrusheva E.V."/>
            <person name="Izotova A.O."/>
            <person name="Toshchakov S.V."/>
            <person name="Sineoky S.P."/>
        </authorList>
    </citation>
    <scope>NUCLEOTIDE SEQUENCE</scope>
    <source>
        <strain evidence="3">VKPM_B-13247</strain>
    </source>
</reference>
<feature type="domain" description="DUF4179" evidence="2">
    <location>
        <begin position="43"/>
        <end position="138"/>
    </location>
</feature>
<dbReference type="AlphaFoldDB" id="A0AAP3GBA0"/>
<evidence type="ECO:0000256" key="1">
    <source>
        <dbReference type="SAM" id="Phobius"/>
    </source>
</evidence>
<sequence length="463" mass="53953">MDIDQELKEFQYSDKGPILSELTFTHEMKNHVREKMIMTSKPKRRIWYWTSSFAGLLIILLAITGMPSADTIKNLFPTLTNTPRISAFEEYGDDKELKDFHEKGLTVPYHVSKTDQGVTVTITDLFFDGYRLDIGYLVQMPPEKDPNRELLSDYLADFRNFTLNGESFGINGSNGVKQIGEHLYVGIDSMYIDEKAPNDFKFHAQVERVGLVGGSGKWQWDLEFKMPDSVKVLQRTVPIHFETNWKGYQFKVESMRTIATQSSLLFKVKRPKEKQEELVFSFYDQYMTYIGNDVYFSHPKRDSSEQLVSLPYIKQEEPFLYMVPSVLEERGSKNKKKTKAEKKLPKYTEIDLSQPLPYVLSEQQGDFILKNVDFLSNKTVIHYEVKNPFNQNRFLEIIDEKDNVYSSLSGTGTRREFNDSYSFMEEFPPFTSQKNLKLVVPTDVMDKEEQKIREQNLIKIPLF</sequence>
<proteinExistence type="predicted"/>
<evidence type="ECO:0000313" key="4">
    <source>
        <dbReference type="Proteomes" id="UP001077662"/>
    </source>
</evidence>
<evidence type="ECO:0000259" key="2">
    <source>
        <dbReference type="Pfam" id="PF13786"/>
    </source>
</evidence>
<keyword evidence="1" id="KW-0472">Membrane</keyword>
<dbReference type="Gene3D" id="2.60.40.1630">
    <property type="entry name" value="bacillus anthracis domain"/>
    <property type="match status" value="1"/>
</dbReference>
<dbReference type="Pfam" id="PF13786">
    <property type="entry name" value="DUF4179"/>
    <property type="match status" value="1"/>
</dbReference>
<feature type="transmembrane region" description="Helical" evidence="1">
    <location>
        <begin position="46"/>
        <end position="66"/>
    </location>
</feature>
<dbReference type="RefSeq" id="WP_258433147.1">
    <property type="nucleotide sequence ID" value="NZ_JANSGW010000007.1"/>
</dbReference>
<dbReference type="InterPro" id="IPR025436">
    <property type="entry name" value="DUF4179"/>
</dbReference>
<keyword evidence="1" id="KW-0812">Transmembrane</keyword>
<dbReference type="EMBL" id="JAPTNE010000007">
    <property type="protein sequence ID" value="MCZ0806595.1"/>
    <property type="molecule type" value="Genomic_DNA"/>
</dbReference>
<accession>A0AAP3GBA0</accession>
<gene>
    <name evidence="3" type="ORF">O0554_06625</name>
</gene>
<dbReference type="Proteomes" id="UP001077662">
    <property type="component" value="Unassembled WGS sequence"/>
</dbReference>
<evidence type="ECO:0000313" key="3">
    <source>
        <dbReference type="EMBL" id="MCZ0806595.1"/>
    </source>
</evidence>
<protein>
    <submittedName>
        <fullName evidence="3">DUF4179 domain-containing protein</fullName>
    </submittedName>
</protein>